<reference evidence="2" key="1">
    <citation type="submission" date="2021-02" db="EMBL/GenBank/DDBJ databases">
        <authorList>
            <person name="Dougan E. K."/>
            <person name="Rhodes N."/>
            <person name="Thang M."/>
            <person name="Chan C."/>
        </authorList>
    </citation>
    <scope>NUCLEOTIDE SEQUENCE</scope>
</reference>
<feature type="coiled-coil region" evidence="1">
    <location>
        <begin position="63"/>
        <end position="90"/>
    </location>
</feature>
<proteinExistence type="predicted"/>
<comment type="caution">
    <text evidence="2">The sequence shown here is derived from an EMBL/GenBank/DDBJ whole genome shotgun (WGS) entry which is preliminary data.</text>
</comment>
<dbReference type="AlphaFoldDB" id="A0A812MCG9"/>
<gene>
    <name evidence="2" type="ORF">SPIL2461_LOCUS5390</name>
</gene>
<evidence type="ECO:0000313" key="2">
    <source>
        <dbReference type="EMBL" id="CAE7259478.1"/>
    </source>
</evidence>
<dbReference type="EMBL" id="CAJNIZ010007600">
    <property type="protein sequence ID" value="CAE7259478.1"/>
    <property type="molecule type" value="Genomic_DNA"/>
</dbReference>
<keyword evidence="1" id="KW-0175">Coiled coil</keyword>
<keyword evidence="3" id="KW-1185">Reference proteome</keyword>
<evidence type="ECO:0000256" key="1">
    <source>
        <dbReference type="SAM" id="Coils"/>
    </source>
</evidence>
<name>A0A812MCG9_SYMPI</name>
<dbReference type="Proteomes" id="UP000649617">
    <property type="component" value="Unassembled WGS sequence"/>
</dbReference>
<protein>
    <submittedName>
        <fullName evidence="2">Uncharacterized protein</fullName>
    </submittedName>
</protein>
<sequence length="171" mass="19544">MRELVGKTPDGDCAACLKRFVSCWTDILTSGSVLLTGNLTVRKNEDDFSKFFKEQGLTTLKTLAQQRKKISQADETLDKMEEELTRLGLSDLVTMRLDGQHQRLVAKKEAGEVINVDKDYFHALAFNGEDSWRHKLPQDGDWEAVYKVAKEYILKYLSATCVNTFVDRFKE</sequence>
<accession>A0A812MCG9</accession>
<organism evidence="2 3">
    <name type="scientific">Symbiodinium pilosum</name>
    <name type="common">Dinoflagellate</name>
    <dbReference type="NCBI Taxonomy" id="2952"/>
    <lineage>
        <taxon>Eukaryota</taxon>
        <taxon>Sar</taxon>
        <taxon>Alveolata</taxon>
        <taxon>Dinophyceae</taxon>
        <taxon>Suessiales</taxon>
        <taxon>Symbiodiniaceae</taxon>
        <taxon>Symbiodinium</taxon>
    </lineage>
</organism>
<feature type="non-terminal residue" evidence="2">
    <location>
        <position position="171"/>
    </location>
</feature>
<evidence type="ECO:0000313" key="3">
    <source>
        <dbReference type="Proteomes" id="UP000649617"/>
    </source>
</evidence>